<proteinExistence type="predicted"/>
<accession>U4QYC9</accession>
<evidence type="ECO:0000313" key="1">
    <source>
        <dbReference type="EMBL" id="EPR09599.1"/>
    </source>
</evidence>
<gene>
    <name evidence="1" type="ORF">L323_15580</name>
</gene>
<dbReference type="RefSeq" id="WP_020816546.1">
    <property type="nucleotide sequence ID" value="NZ_ATAY01000085.1"/>
</dbReference>
<dbReference type="PATRIC" id="fig|1330534.3.peg.3083"/>
<sequence length="91" mass="10527">MIVDIENKKIESEALTDLLNKSINKAAESSKTIYDIAKNLSDGLIEDNKTSEHTMASIINRHQSAKQKKPLMQFPKHHRRLQQFQRKKTQP</sequence>
<dbReference type="Proteomes" id="UP000016860">
    <property type="component" value="Unassembled WGS sequence"/>
</dbReference>
<organism evidence="1 2">
    <name type="scientific">Ruminiclostridium papyrosolvens C7</name>
    <dbReference type="NCBI Taxonomy" id="1330534"/>
    <lineage>
        <taxon>Bacteria</taxon>
        <taxon>Bacillati</taxon>
        <taxon>Bacillota</taxon>
        <taxon>Clostridia</taxon>
        <taxon>Eubacteriales</taxon>
        <taxon>Oscillospiraceae</taxon>
        <taxon>Ruminiclostridium</taxon>
    </lineage>
</organism>
<reference evidence="1 2" key="1">
    <citation type="journal article" date="2013" name="Genome Announc.">
        <title>Draft Genome Sequence of the Cellulolytic Bacterium Clostridium papyrosolvens C7 (ATCC 700395).</title>
        <authorList>
            <person name="Zepeda V."/>
            <person name="Dassa B."/>
            <person name="Borovok I."/>
            <person name="Lamed R."/>
            <person name="Bayer E.A."/>
            <person name="Cate J.H."/>
        </authorList>
    </citation>
    <scope>NUCLEOTIDE SEQUENCE [LARGE SCALE GENOMIC DNA]</scope>
    <source>
        <strain evidence="1 2">C7</strain>
    </source>
</reference>
<name>U4QYC9_9FIRM</name>
<dbReference type="EMBL" id="ATAY01000085">
    <property type="protein sequence ID" value="EPR09599.1"/>
    <property type="molecule type" value="Genomic_DNA"/>
</dbReference>
<evidence type="ECO:0000313" key="2">
    <source>
        <dbReference type="Proteomes" id="UP000016860"/>
    </source>
</evidence>
<dbReference type="AlphaFoldDB" id="U4QYC9"/>
<protein>
    <submittedName>
        <fullName evidence="1">Uncharacterized protein</fullName>
    </submittedName>
</protein>
<comment type="caution">
    <text evidence="1">The sequence shown here is derived from an EMBL/GenBank/DDBJ whole genome shotgun (WGS) entry which is preliminary data.</text>
</comment>